<evidence type="ECO:0000313" key="2">
    <source>
        <dbReference type="EMBL" id="TWU28288.1"/>
    </source>
</evidence>
<comment type="caution">
    <text evidence="2">The sequence shown here is derived from an EMBL/GenBank/DDBJ whole genome shotgun (WGS) entry which is preliminary data.</text>
</comment>
<dbReference type="Gene3D" id="3.30.700.10">
    <property type="entry name" value="Glycoprotein, Type 4 Pilin"/>
    <property type="match status" value="1"/>
</dbReference>
<evidence type="ECO:0000313" key="3">
    <source>
        <dbReference type="Proteomes" id="UP000318437"/>
    </source>
</evidence>
<protein>
    <submittedName>
        <fullName evidence="2">Uncharacterized protein</fullName>
    </submittedName>
</protein>
<organism evidence="2 3">
    <name type="scientific">Bythopirellula polymerisocia</name>
    <dbReference type="NCBI Taxonomy" id="2528003"/>
    <lineage>
        <taxon>Bacteria</taxon>
        <taxon>Pseudomonadati</taxon>
        <taxon>Planctomycetota</taxon>
        <taxon>Planctomycetia</taxon>
        <taxon>Pirellulales</taxon>
        <taxon>Lacipirellulaceae</taxon>
        <taxon>Bythopirellula</taxon>
    </lineage>
</organism>
<dbReference type="AlphaFoldDB" id="A0A5C6CV20"/>
<dbReference type="Pfam" id="PF07963">
    <property type="entry name" value="N_methyl"/>
    <property type="match status" value="1"/>
</dbReference>
<dbReference type="Proteomes" id="UP000318437">
    <property type="component" value="Unassembled WGS sequence"/>
</dbReference>
<keyword evidence="1" id="KW-0812">Transmembrane</keyword>
<name>A0A5C6CV20_9BACT</name>
<dbReference type="NCBIfam" id="TIGR02532">
    <property type="entry name" value="IV_pilin_GFxxxE"/>
    <property type="match status" value="1"/>
</dbReference>
<reference evidence="2 3" key="1">
    <citation type="submission" date="2019-02" db="EMBL/GenBank/DDBJ databases">
        <title>Deep-cultivation of Planctomycetes and their phenomic and genomic characterization uncovers novel biology.</title>
        <authorList>
            <person name="Wiegand S."/>
            <person name="Jogler M."/>
            <person name="Boedeker C."/>
            <person name="Pinto D."/>
            <person name="Vollmers J."/>
            <person name="Rivas-Marin E."/>
            <person name="Kohn T."/>
            <person name="Peeters S.H."/>
            <person name="Heuer A."/>
            <person name="Rast P."/>
            <person name="Oberbeckmann S."/>
            <person name="Bunk B."/>
            <person name="Jeske O."/>
            <person name="Meyerdierks A."/>
            <person name="Storesund J.E."/>
            <person name="Kallscheuer N."/>
            <person name="Luecker S."/>
            <person name="Lage O.M."/>
            <person name="Pohl T."/>
            <person name="Merkel B.J."/>
            <person name="Hornburger P."/>
            <person name="Mueller R.-W."/>
            <person name="Bruemmer F."/>
            <person name="Labrenz M."/>
            <person name="Spormann A.M."/>
            <person name="Op Den Camp H."/>
            <person name="Overmann J."/>
            <person name="Amann R."/>
            <person name="Jetten M.S.M."/>
            <person name="Mascher T."/>
            <person name="Medema M.H."/>
            <person name="Devos D.P."/>
            <person name="Kaster A.-K."/>
            <person name="Ovreas L."/>
            <person name="Rohde M."/>
            <person name="Galperin M.Y."/>
            <person name="Jogler C."/>
        </authorList>
    </citation>
    <scope>NUCLEOTIDE SEQUENCE [LARGE SCALE GENOMIC DNA]</scope>
    <source>
        <strain evidence="2 3">Pla144</strain>
    </source>
</reference>
<dbReference type="SUPFAM" id="SSF54523">
    <property type="entry name" value="Pili subunits"/>
    <property type="match status" value="1"/>
</dbReference>
<dbReference type="InterPro" id="IPR045584">
    <property type="entry name" value="Pilin-like"/>
</dbReference>
<evidence type="ECO:0000256" key="1">
    <source>
        <dbReference type="SAM" id="Phobius"/>
    </source>
</evidence>
<keyword evidence="3" id="KW-1185">Reference proteome</keyword>
<feature type="transmembrane region" description="Helical" evidence="1">
    <location>
        <begin position="38"/>
        <end position="59"/>
    </location>
</feature>
<proteinExistence type="predicted"/>
<dbReference type="InterPro" id="IPR012902">
    <property type="entry name" value="N_methyl_site"/>
</dbReference>
<accession>A0A5C6CV20</accession>
<keyword evidence="1" id="KW-1133">Transmembrane helix</keyword>
<sequence length="465" mass="50150">MNNNREKVTSFGFRASRKESISPLATRASQLAPHGMTLIELMVVVVILVTLVAGVLPLVSPNNDARKIREAARGLKTFLMSAQAEAARTGRPVGIGFRETSSGDTSTNTPGSGIAIEAYQLAVPAPFSGSSNESRMGVQEITDFLAQKGLTDNKILYGPVTGGNGSKIYPKFYGARLYVVSSMVATTLAGDPLPPGMIRVGDIVKVGGKRFKIIDDPRQSNEPLNPQDPYSEKFLDPRQNSADYQNRLICVWLDEASQGQGKVPPLANSPAGERYQIARQPAGTAAFSVQPSFQLPAGIAIDMQASGYEADGEPVFFVETNVTSPTAISAVILFSPNGGIETVWKNGNEIKNAEKLFLLVGRGENGGLVLGDPYTEQDCVWYLGQNFSEEKLKEVRSKVNWLNLESRWLMLDSAGGRLRVVENALVNPSDVTTRPGDESYNAMVEQIELAHGLAHVHTDVGGQKP</sequence>
<gene>
    <name evidence="2" type="ORF">Pla144_15750</name>
</gene>
<dbReference type="EMBL" id="SJPS01000002">
    <property type="protein sequence ID" value="TWU28288.1"/>
    <property type="molecule type" value="Genomic_DNA"/>
</dbReference>
<keyword evidence="1" id="KW-0472">Membrane</keyword>
<dbReference type="RefSeq" id="WP_197530464.1">
    <property type="nucleotide sequence ID" value="NZ_SJPS01000002.1"/>
</dbReference>
<dbReference type="PROSITE" id="PS00409">
    <property type="entry name" value="PROKAR_NTER_METHYL"/>
    <property type="match status" value="1"/>
</dbReference>